<feature type="region of interest" description="Disordered" evidence="2">
    <location>
        <begin position="136"/>
        <end position="167"/>
    </location>
</feature>
<protein>
    <submittedName>
        <fullName evidence="3">Uncharacterized protein</fullName>
    </submittedName>
</protein>
<keyword evidence="4" id="KW-1185">Reference proteome</keyword>
<evidence type="ECO:0000256" key="1">
    <source>
        <dbReference type="SAM" id="Coils"/>
    </source>
</evidence>
<reference evidence="3 4" key="1">
    <citation type="journal article" date="2012" name="Genome Biol.">
        <title>Genome and low-iron response of an oceanic diatom adapted to chronic iron limitation.</title>
        <authorList>
            <person name="Lommer M."/>
            <person name="Specht M."/>
            <person name="Roy A.S."/>
            <person name="Kraemer L."/>
            <person name="Andreson R."/>
            <person name="Gutowska M.A."/>
            <person name="Wolf J."/>
            <person name="Bergner S.V."/>
            <person name="Schilhabel M.B."/>
            <person name="Klostermeier U.C."/>
            <person name="Beiko R.G."/>
            <person name="Rosenstiel P."/>
            <person name="Hippler M."/>
            <person name="Laroche J."/>
        </authorList>
    </citation>
    <scope>NUCLEOTIDE SEQUENCE [LARGE SCALE GENOMIC DNA]</scope>
    <source>
        <strain evidence="3 4">CCMP1005</strain>
    </source>
</reference>
<accession>K0R266</accession>
<feature type="non-terminal residue" evidence="3">
    <location>
        <position position="1"/>
    </location>
</feature>
<evidence type="ECO:0000256" key="2">
    <source>
        <dbReference type="SAM" id="MobiDB-lite"/>
    </source>
</evidence>
<keyword evidence="1" id="KW-0175">Coiled coil</keyword>
<proteinExistence type="predicted"/>
<sequence length="393" mass="42356">TGGDEDDTAPLLWGGTGRGRVGGVGAGGARADSEDEDGRSPARGGRRGPPGTAKMAGGDESDRRWGAEVRPGAASQVYVPSRATGQIFGRGSPKDRSGSEGVPALWTRDDATINQSEGDVVIWRDDHDPSRVRVRRAEAARVSPRGAVTPAGRSVPASPLGRDGGRRPRGLGCVYRPGLFLLYVPTLRTILRDVSEGKEEPVSGALRIERRLAGKLAGNKEEVDAAAGEMRAEIEVLEEWLKEASDSGGEEEERLESRLKEERIRNASLEDEMERICTELDTTARVGKSHLSTVADLEGRLRRSESRVEREFCQHPKPAAVVAERMLSQMTILTRRPPTDIIISVSSEPICTELDSEVPGQGDQAPHNCFPRLRHGTEKVPLQEASSAAVDPG</sequence>
<dbReference type="AlphaFoldDB" id="K0R266"/>
<dbReference type="Proteomes" id="UP000266841">
    <property type="component" value="Unassembled WGS sequence"/>
</dbReference>
<name>K0R266_THAOC</name>
<dbReference type="EMBL" id="AGNL01048716">
    <property type="protein sequence ID" value="EJK45174.1"/>
    <property type="molecule type" value="Genomic_DNA"/>
</dbReference>
<gene>
    <name evidence="3" type="ORF">THAOC_36220</name>
</gene>
<feature type="compositionally biased region" description="Gly residues" evidence="2">
    <location>
        <begin position="14"/>
        <end position="28"/>
    </location>
</feature>
<evidence type="ECO:0000313" key="3">
    <source>
        <dbReference type="EMBL" id="EJK45174.1"/>
    </source>
</evidence>
<evidence type="ECO:0000313" key="4">
    <source>
        <dbReference type="Proteomes" id="UP000266841"/>
    </source>
</evidence>
<comment type="caution">
    <text evidence="3">The sequence shown here is derived from an EMBL/GenBank/DDBJ whole genome shotgun (WGS) entry which is preliminary data.</text>
</comment>
<feature type="region of interest" description="Disordered" evidence="2">
    <location>
        <begin position="354"/>
        <end position="393"/>
    </location>
</feature>
<feature type="coiled-coil region" evidence="1">
    <location>
        <begin position="252"/>
        <end position="279"/>
    </location>
</feature>
<feature type="region of interest" description="Disordered" evidence="2">
    <location>
        <begin position="1"/>
        <end position="103"/>
    </location>
</feature>
<organism evidence="3 4">
    <name type="scientific">Thalassiosira oceanica</name>
    <name type="common">Marine diatom</name>
    <dbReference type="NCBI Taxonomy" id="159749"/>
    <lineage>
        <taxon>Eukaryota</taxon>
        <taxon>Sar</taxon>
        <taxon>Stramenopiles</taxon>
        <taxon>Ochrophyta</taxon>
        <taxon>Bacillariophyta</taxon>
        <taxon>Coscinodiscophyceae</taxon>
        <taxon>Thalassiosirophycidae</taxon>
        <taxon>Thalassiosirales</taxon>
        <taxon>Thalassiosiraceae</taxon>
        <taxon>Thalassiosira</taxon>
    </lineage>
</organism>